<keyword evidence="1" id="KW-0539">Nucleus</keyword>
<comment type="caution">
    <text evidence="4">The sequence shown here is derived from an EMBL/GenBank/DDBJ whole genome shotgun (WGS) entry which is preliminary data.</text>
</comment>
<feature type="compositionally biased region" description="Low complexity" evidence="2">
    <location>
        <begin position="142"/>
        <end position="158"/>
    </location>
</feature>
<evidence type="ECO:0000259" key="3">
    <source>
        <dbReference type="PROSITE" id="PS50048"/>
    </source>
</evidence>
<feature type="compositionally biased region" description="Low complexity" evidence="2">
    <location>
        <begin position="260"/>
        <end position="278"/>
    </location>
</feature>
<dbReference type="InterPro" id="IPR036864">
    <property type="entry name" value="Zn2-C6_fun-type_DNA-bd_sf"/>
</dbReference>
<dbReference type="PROSITE" id="PS00463">
    <property type="entry name" value="ZN2_CY6_FUNGAL_1"/>
    <property type="match status" value="1"/>
</dbReference>
<dbReference type="EMBL" id="QAPF01000389">
    <property type="protein sequence ID" value="TEA11024.1"/>
    <property type="molecule type" value="Genomic_DNA"/>
</dbReference>
<dbReference type="InterPro" id="IPR001138">
    <property type="entry name" value="Zn2Cys6_DnaBD"/>
</dbReference>
<feature type="compositionally biased region" description="Polar residues" evidence="2">
    <location>
        <begin position="130"/>
        <end position="139"/>
    </location>
</feature>
<dbReference type="CDD" id="cd00067">
    <property type="entry name" value="GAL4"/>
    <property type="match status" value="1"/>
</dbReference>
<evidence type="ECO:0000313" key="5">
    <source>
        <dbReference type="Proteomes" id="UP000295604"/>
    </source>
</evidence>
<feature type="region of interest" description="Disordered" evidence="2">
    <location>
        <begin position="251"/>
        <end position="278"/>
    </location>
</feature>
<organism evidence="4 5">
    <name type="scientific">Colletotrichum sidae</name>
    <dbReference type="NCBI Taxonomy" id="1347389"/>
    <lineage>
        <taxon>Eukaryota</taxon>
        <taxon>Fungi</taxon>
        <taxon>Dikarya</taxon>
        <taxon>Ascomycota</taxon>
        <taxon>Pezizomycotina</taxon>
        <taxon>Sordariomycetes</taxon>
        <taxon>Hypocreomycetidae</taxon>
        <taxon>Glomerellales</taxon>
        <taxon>Glomerellaceae</taxon>
        <taxon>Colletotrichum</taxon>
        <taxon>Colletotrichum orbiculare species complex</taxon>
    </lineage>
</organism>
<keyword evidence="5" id="KW-1185">Reference proteome</keyword>
<evidence type="ECO:0000313" key="4">
    <source>
        <dbReference type="EMBL" id="TEA11024.1"/>
    </source>
</evidence>
<dbReference type="Proteomes" id="UP000295604">
    <property type="component" value="Unassembled WGS sequence"/>
</dbReference>
<evidence type="ECO:0000256" key="1">
    <source>
        <dbReference type="ARBA" id="ARBA00023242"/>
    </source>
</evidence>
<dbReference type="Gene3D" id="4.10.240.10">
    <property type="entry name" value="Zn(2)-C6 fungal-type DNA-binding domain"/>
    <property type="match status" value="1"/>
</dbReference>
<dbReference type="Pfam" id="PF00172">
    <property type="entry name" value="Zn_clus"/>
    <property type="match status" value="1"/>
</dbReference>
<proteinExistence type="predicted"/>
<dbReference type="GO" id="GO:0000981">
    <property type="term" value="F:DNA-binding transcription factor activity, RNA polymerase II-specific"/>
    <property type="evidence" value="ECO:0007669"/>
    <property type="project" value="InterPro"/>
</dbReference>
<gene>
    <name evidence="4" type="ORF">C8034_v008257</name>
</gene>
<name>A0A4R8T2Q6_9PEZI</name>
<feature type="domain" description="Zn(2)-C6 fungal-type" evidence="3">
    <location>
        <begin position="14"/>
        <end position="47"/>
    </location>
</feature>
<feature type="compositionally biased region" description="Low complexity" evidence="2">
    <location>
        <begin position="95"/>
        <end position="125"/>
    </location>
</feature>
<dbReference type="AlphaFoldDB" id="A0A4R8T2Q6"/>
<dbReference type="PROSITE" id="PS50048">
    <property type="entry name" value="ZN2_CY6_FUNGAL_2"/>
    <property type="match status" value="1"/>
</dbReference>
<evidence type="ECO:0000256" key="2">
    <source>
        <dbReference type="SAM" id="MobiDB-lite"/>
    </source>
</evidence>
<accession>A0A4R8T2Q6</accession>
<feature type="region of interest" description="Disordered" evidence="2">
    <location>
        <begin position="49"/>
        <end position="165"/>
    </location>
</feature>
<reference evidence="4 5" key="1">
    <citation type="submission" date="2018-11" db="EMBL/GenBank/DDBJ databases">
        <title>Genome sequence and assembly of Colletotrichum sidae.</title>
        <authorList>
            <person name="Gan P."/>
            <person name="Shirasu K."/>
        </authorList>
    </citation>
    <scope>NUCLEOTIDE SEQUENCE [LARGE SCALE GENOMIC DNA]</scope>
    <source>
        <strain evidence="4 5">CBS 518.97</strain>
    </source>
</reference>
<protein>
    <recommendedName>
        <fullName evidence="3">Zn(2)-C6 fungal-type domain-containing protein</fullName>
    </recommendedName>
</protein>
<dbReference type="SUPFAM" id="SSF57701">
    <property type="entry name" value="Zn2/Cys6 DNA-binding domain"/>
    <property type="match status" value="1"/>
</dbReference>
<dbReference type="GO" id="GO:0008270">
    <property type="term" value="F:zinc ion binding"/>
    <property type="evidence" value="ECO:0007669"/>
    <property type="project" value="InterPro"/>
</dbReference>
<sequence>MTVTAIHPGQQRSSCEGCRKQKARCQRLQPGDARCARCMMHNIPCVAGRQKRIGRPGRAAERRTDPAQATTETRQPLPKRPQSNSPQQASDQTRSGSASSPSSQGSSSSSSSSSSSAAHLHGSAGLENGWDSSRSSPGGQSIAGPSPESSSPGVPFGPRGNDPTTTHADAIFHAVTALSLMNVGLHSRTQVVEAYKHVMTVELIIYQRGPLYINNTTLSQFILQTSREFVALLHALQTDIQGRKLQRLQAATWASPPQHSTTAATATATTSSSSSSSANELPATISLLITSIFKQLLDLYDLYSMYCCARVAKLADEPVAPFPGPAGGGVWQLTDACLQGLLYTQTIHRALEQTERVLGIAWGASNGGGGVDGLLSPRQMHTLWHEVGGELGSGITRTETVKTGLRKAAFDLQKLIAYRLN</sequence>
<feature type="compositionally biased region" description="Polar residues" evidence="2">
    <location>
        <begin position="81"/>
        <end position="94"/>
    </location>
</feature>